<dbReference type="Pfam" id="PF12131">
    <property type="entry name" value="DUF3586"/>
    <property type="match status" value="1"/>
</dbReference>
<reference evidence="2 3" key="1">
    <citation type="journal article" date="2015" name="PLoS Pathog.">
        <title>Leptomonas seymouri: Adaptations to the Dixenous Life Cycle Analyzed by Genome Sequencing, Transcriptome Profiling and Co-infection with Leishmania donovani.</title>
        <authorList>
            <person name="Kraeva N."/>
            <person name="Butenko A."/>
            <person name="Hlavacova J."/>
            <person name="Kostygov A."/>
            <person name="Myskova J."/>
            <person name="Grybchuk D."/>
            <person name="Lestinova T."/>
            <person name="Votypka J."/>
            <person name="Volf P."/>
            <person name="Opperdoes F."/>
            <person name="Flegontov P."/>
            <person name="Lukes J."/>
            <person name="Yurchenko V."/>
        </authorList>
    </citation>
    <scope>NUCLEOTIDE SEQUENCE [LARGE SCALE GENOMIC DNA]</scope>
    <source>
        <strain evidence="2 3">ATCC 30220</strain>
    </source>
</reference>
<name>A0A0N1IHT6_LEPSE</name>
<keyword evidence="2" id="KW-0378">Hydrolase</keyword>
<feature type="domain" description="DUF3586" evidence="1">
    <location>
        <begin position="3"/>
        <end position="57"/>
    </location>
</feature>
<proteinExistence type="predicted"/>
<dbReference type="AlphaFoldDB" id="A0A0N1IHT6"/>
<keyword evidence="2" id="KW-0645">Protease</keyword>
<dbReference type="GO" id="GO:0006508">
    <property type="term" value="P:proteolysis"/>
    <property type="evidence" value="ECO:0007669"/>
    <property type="project" value="UniProtKB-KW"/>
</dbReference>
<evidence type="ECO:0000259" key="1">
    <source>
        <dbReference type="Pfam" id="PF12131"/>
    </source>
</evidence>
<organism evidence="2 3">
    <name type="scientific">Leptomonas seymouri</name>
    <dbReference type="NCBI Taxonomy" id="5684"/>
    <lineage>
        <taxon>Eukaryota</taxon>
        <taxon>Discoba</taxon>
        <taxon>Euglenozoa</taxon>
        <taxon>Kinetoplastea</taxon>
        <taxon>Metakinetoplastina</taxon>
        <taxon>Trypanosomatida</taxon>
        <taxon>Trypanosomatidae</taxon>
        <taxon>Leishmaniinae</taxon>
        <taxon>Leptomonas</taxon>
    </lineage>
</organism>
<dbReference type="VEuPathDB" id="TriTrypDB:Lsey_0288_0010"/>
<dbReference type="InterPro" id="IPR021981">
    <property type="entry name" value="DUF3586"/>
</dbReference>
<comment type="caution">
    <text evidence="2">The sequence shown here is derived from an EMBL/GenBank/DDBJ whole genome shotgun (WGS) entry which is preliminary data.</text>
</comment>
<dbReference type="GO" id="GO:0004197">
    <property type="term" value="F:cysteine-type endopeptidase activity"/>
    <property type="evidence" value="ECO:0007669"/>
    <property type="project" value="InterPro"/>
</dbReference>
<keyword evidence="3" id="KW-1185">Reference proteome</keyword>
<protein>
    <submittedName>
        <fullName evidence="2">Cathepsin L-like protease</fullName>
    </submittedName>
</protein>
<accession>A0A0N1IHT6</accession>
<gene>
    <name evidence="2" type="ORF">ABL78_6827</name>
</gene>
<dbReference type="EMBL" id="LJSK01000288">
    <property type="protein sequence ID" value="KPI84111.1"/>
    <property type="molecule type" value="Genomic_DNA"/>
</dbReference>
<evidence type="ECO:0000313" key="2">
    <source>
        <dbReference type="EMBL" id="KPI84111.1"/>
    </source>
</evidence>
<dbReference type="Proteomes" id="UP000038009">
    <property type="component" value="Unassembled WGS sequence"/>
</dbReference>
<evidence type="ECO:0000313" key="3">
    <source>
        <dbReference type="Proteomes" id="UP000038009"/>
    </source>
</evidence>
<sequence>MMVEETIYKHYQCKVVTKKTLIPVDECRRGEGGDSVMLQCGLDQVIERRYTTGDCSGVPQYVVTPTNTCIVQWWGSLSRVCRES</sequence>